<evidence type="ECO:0000256" key="3">
    <source>
        <dbReference type="ARBA" id="ARBA00023015"/>
    </source>
</evidence>
<evidence type="ECO:0000256" key="4">
    <source>
        <dbReference type="ARBA" id="ARBA00023159"/>
    </source>
</evidence>
<evidence type="ECO:0000256" key="5">
    <source>
        <dbReference type="ARBA" id="ARBA00023163"/>
    </source>
</evidence>
<evidence type="ECO:0000313" key="9">
    <source>
        <dbReference type="EMBL" id="CAL7941460.1"/>
    </source>
</evidence>
<dbReference type="InterPro" id="IPR048897">
    <property type="entry name" value="Nol11_C"/>
</dbReference>
<keyword evidence="6" id="KW-0539">Nucleus</keyword>
<accession>A0ABP1NQ25</accession>
<dbReference type="PANTHER" id="PTHR15633">
    <property type="entry name" value="NUCLEOLAR PROTEIN 11"/>
    <property type="match status" value="1"/>
</dbReference>
<dbReference type="Pfam" id="PF08168">
    <property type="entry name" value="NOL11_N"/>
    <property type="match status" value="1"/>
</dbReference>
<protein>
    <recommendedName>
        <fullName evidence="11">Nucleolar protein 11</fullName>
    </recommendedName>
</protein>
<keyword evidence="3" id="KW-0805">Transcription regulation</keyword>
<keyword evidence="10" id="KW-1185">Reference proteome</keyword>
<dbReference type="InterPro" id="IPR042859">
    <property type="entry name" value="NOL11"/>
</dbReference>
<dbReference type="Proteomes" id="UP001642520">
    <property type="component" value="Unassembled WGS sequence"/>
</dbReference>
<proteinExistence type="predicted"/>
<dbReference type="Pfam" id="PF20998">
    <property type="entry name" value="Nol11_C"/>
    <property type="match status" value="1"/>
</dbReference>
<keyword evidence="5" id="KW-0804">Transcription</keyword>
<evidence type="ECO:0000256" key="1">
    <source>
        <dbReference type="ARBA" id="ARBA00004604"/>
    </source>
</evidence>
<keyword evidence="2" id="KW-0698">rRNA processing</keyword>
<evidence type="ECO:0000256" key="6">
    <source>
        <dbReference type="ARBA" id="ARBA00023242"/>
    </source>
</evidence>
<evidence type="ECO:0008006" key="11">
    <source>
        <dbReference type="Google" id="ProtNLM"/>
    </source>
</evidence>
<name>A0ABP1NQ25_XYLVO</name>
<evidence type="ECO:0000259" key="8">
    <source>
        <dbReference type="Pfam" id="PF20998"/>
    </source>
</evidence>
<feature type="domain" description="Nucleolar protein 11 N-terminal" evidence="7">
    <location>
        <begin position="1"/>
        <end position="327"/>
    </location>
</feature>
<comment type="subcellular location">
    <subcellularLocation>
        <location evidence="1">Nucleus</location>
        <location evidence="1">Nucleolus</location>
    </subcellularLocation>
</comment>
<dbReference type="EMBL" id="CAXAJV020001292">
    <property type="protein sequence ID" value="CAL7941460.1"/>
    <property type="molecule type" value="Genomic_DNA"/>
</dbReference>
<sequence>MAKLYSYYTLCPLIDQQNLLGVERDSESGCAIVTLGRNIVIRYKLQDLKQLSSWTSKDRLTTQVIYDETTGQYAAIFNEKKIRLWSAEETDLNSIKGYKFQCDLHTILTLEGCPPVLVCKNGATASLRGAIENRKSWSKDGILKINEKILDCQLIRIGDKISLCIMTEIEGINNCVVVRLNNETYSEEIGTVKRMELKRRSEELVGHTVLQAKNKACLLTLWSHGRLYSHPLMEINRETNLSTLIGIINNMNTKHPVVMTSLNEATVAMYGADVSEEGAVLMIYNVQFKLIQDAQKLKLYTKGAKLWKIEDKLLLAANRHLAIAPYRLAPQKIATLLGSSLRFKNDDENTEDNEIVVIQESTVAQWEKNGTNFVKQEMQKPPLKLSKQISSYMNEGLSDAAIQEILIPQLIESKDVEAIVWCLNNLKDLSEKLLIDLLIFSLRSPDQTFLPLQNGITDDNLLTTENLYSRNYFLDKIFSLTYSDISLSLYLKRGLNFDEILRLLQYLIQKLGDQEDFSHNIVQQPTDKQLYEWSSLLLESHYQHYILSRDPQVSTLLNKLNYILNDHLQVFKDMENLRPILKRTINGKSSKLLQKNRNKFYTIEEIKLY</sequence>
<evidence type="ECO:0000259" key="7">
    <source>
        <dbReference type="Pfam" id="PF08168"/>
    </source>
</evidence>
<keyword evidence="4" id="KW-0010">Activator</keyword>
<evidence type="ECO:0000313" key="10">
    <source>
        <dbReference type="Proteomes" id="UP001642520"/>
    </source>
</evidence>
<evidence type="ECO:0000256" key="2">
    <source>
        <dbReference type="ARBA" id="ARBA00022552"/>
    </source>
</evidence>
<feature type="domain" description="Nucleolar protein 11 C-terminal" evidence="8">
    <location>
        <begin position="396"/>
        <end position="609"/>
    </location>
</feature>
<organism evidence="9 10">
    <name type="scientific">Xylocopa violacea</name>
    <name type="common">Violet carpenter bee</name>
    <name type="synonym">Apis violacea</name>
    <dbReference type="NCBI Taxonomy" id="135666"/>
    <lineage>
        <taxon>Eukaryota</taxon>
        <taxon>Metazoa</taxon>
        <taxon>Ecdysozoa</taxon>
        <taxon>Arthropoda</taxon>
        <taxon>Hexapoda</taxon>
        <taxon>Insecta</taxon>
        <taxon>Pterygota</taxon>
        <taxon>Neoptera</taxon>
        <taxon>Endopterygota</taxon>
        <taxon>Hymenoptera</taxon>
        <taxon>Apocrita</taxon>
        <taxon>Aculeata</taxon>
        <taxon>Apoidea</taxon>
        <taxon>Anthophila</taxon>
        <taxon>Apidae</taxon>
        <taxon>Xylocopa</taxon>
        <taxon>Xylocopa</taxon>
    </lineage>
</organism>
<gene>
    <name evidence="9" type="ORF">XYLVIOL_LOCUS5022</name>
</gene>
<reference evidence="9 10" key="1">
    <citation type="submission" date="2024-08" db="EMBL/GenBank/DDBJ databases">
        <authorList>
            <person name="Will J Nash"/>
            <person name="Angela Man"/>
            <person name="Seanna McTaggart"/>
            <person name="Kendall Baker"/>
            <person name="Tom Barker"/>
            <person name="Leah Catchpole"/>
            <person name="Alex Durrant"/>
            <person name="Karim Gharbi"/>
            <person name="Naomi Irish"/>
            <person name="Gemy Kaithakottil"/>
            <person name="Debby Ku"/>
            <person name="Aaliyah Providence"/>
            <person name="Felix Shaw"/>
            <person name="David Swarbreck"/>
            <person name="Chris Watkins"/>
            <person name="Ann M. McCartney"/>
            <person name="Giulio Formenti"/>
            <person name="Alice Mouton"/>
            <person name="Noel Vella"/>
            <person name="Bjorn M von Reumont"/>
            <person name="Adriana Vella"/>
            <person name="Wilfried Haerty"/>
        </authorList>
    </citation>
    <scope>NUCLEOTIDE SEQUENCE [LARGE SCALE GENOMIC DNA]</scope>
</reference>
<dbReference type="InterPro" id="IPR012584">
    <property type="entry name" value="NOL11_N"/>
</dbReference>
<dbReference type="PANTHER" id="PTHR15633:SF2">
    <property type="entry name" value="NUCLEOLAR PROTEIN 11"/>
    <property type="match status" value="1"/>
</dbReference>
<comment type="caution">
    <text evidence="9">The sequence shown here is derived from an EMBL/GenBank/DDBJ whole genome shotgun (WGS) entry which is preliminary data.</text>
</comment>